<organism evidence="3 4">
    <name type="scientific">Adineta steineri</name>
    <dbReference type="NCBI Taxonomy" id="433720"/>
    <lineage>
        <taxon>Eukaryota</taxon>
        <taxon>Metazoa</taxon>
        <taxon>Spiralia</taxon>
        <taxon>Gnathifera</taxon>
        <taxon>Rotifera</taxon>
        <taxon>Eurotatoria</taxon>
        <taxon>Bdelloidea</taxon>
        <taxon>Adinetida</taxon>
        <taxon>Adinetidae</taxon>
        <taxon>Adineta</taxon>
    </lineage>
</organism>
<name>A0A819SYI8_9BILA</name>
<evidence type="ECO:0000259" key="2">
    <source>
        <dbReference type="Pfam" id="PF00888"/>
    </source>
</evidence>
<gene>
    <name evidence="3" type="ORF">OXD698_LOCUS33593</name>
</gene>
<accession>A0A819SYI8</accession>
<feature type="domain" description="Cullin N-terminal" evidence="2">
    <location>
        <begin position="84"/>
        <end position="209"/>
    </location>
</feature>
<dbReference type="Pfam" id="PF00888">
    <property type="entry name" value="Cullin"/>
    <property type="match status" value="1"/>
</dbReference>
<proteinExistence type="inferred from homology"/>
<dbReference type="InterPro" id="IPR016159">
    <property type="entry name" value="Cullin_repeat-like_dom_sf"/>
</dbReference>
<dbReference type="InterPro" id="IPR001373">
    <property type="entry name" value="Cullin_N"/>
</dbReference>
<evidence type="ECO:0000313" key="4">
    <source>
        <dbReference type="Proteomes" id="UP000663844"/>
    </source>
</evidence>
<sequence length="212" mass="24825">MASNSASDENLIRILETVDRIFCSKISNKQLYLELHALIYNYCAGPSPHFELNLRRTASDREKYLINAGGSSPTQHINGGELYYRMENYLVNYAKNLYELLMLIWQEIVLKPISNRLTNICFDIIKTKRNNHLVTNIQLIEDVAQSYMSFNFHENMILWVNNERTAISPFNIYTELFEKPILQKTKEFHQIEANKYLSSESVIEYLTKASFH</sequence>
<dbReference type="EMBL" id="CAJOAZ010004637">
    <property type="protein sequence ID" value="CAF4068839.1"/>
    <property type="molecule type" value="Genomic_DNA"/>
</dbReference>
<comment type="similarity">
    <text evidence="1">Belongs to the cullin family.</text>
</comment>
<dbReference type="Gene3D" id="1.20.1310.10">
    <property type="entry name" value="Cullin Repeats"/>
    <property type="match status" value="2"/>
</dbReference>
<dbReference type="GO" id="GO:0031625">
    <property type="term" value="F:ubiquitin protein ligase binding"/>
    <property type="evidence" value="ECO:0007669"/>
    <property type="project" value="InterPro"/>
</dbReference>
<dbReference type="SUPFAM" id="SSF74788">
    <property type="entry name" value="Cullin repeat-like"/>
    <property type="match status" value="1"/>
</dbReference>
<protein>
    <recommendedName>
        <fullName evidence="2">Cullin N-terminal domain-containing protein</fullName>
    </recommendedName>
</protein>
<comment type="caution">
    <text evidence="3">The sequence shown here is derived from an EMBL/GenBank/DDBJ whole genome shotgun (WGS) entry which is preliminary data.</text>
</comment>
<dbReference type="Proteomes" id="UP000663844">
    <property type="component" value="Unassembled WGS sequence"/>
</dbReference>
<dbReference type="AlphaFoldDB" id="A0A819SYI8"/>
<reference evidence="3" key="1">
    <citation type="submission" date="2021-02" db="EMBL/GenBank/DDBJ databases">
        <authorList>
            <person name="Nowell W R."/>
        </authorList>
    </citation>
    <scope>NUCLEOTIDE SEQUENCE</scope>
</reference>
<evidence type="ECO:0000313" key="3">
    <source>
        <dbReference type="EMBL" id="CAF4068839.1"/>
    </source>
</evidence>
<evidence type="ECO:0000256" key="1">
    <source>
        <dbReference type="ARBA" id="ARBA00006019"/>
    </source>
</evidence>
<dbReference type="GO" id="GO:0006511">
    <property type="term" value="P:ubiquitin-dependent protein catabolic process"/>
    <property type="evidence" value="ECO:0007669"/>
    <property type="project" value="InterPro"/>
</dbReference>